<feature type="signal peptide" evidence="1">
    <location>
        <begin position="1"/>
        <end position="17"/>
    </location>
</feature>
<evidence type="ECO:0000313" key="2">
    <source>
        <dbReference type="EMBL" id="SNX34917.1"/>
    </source>
</evidence>
<dbReference type="EMBL" id="HAHM01000205">
    <property type="protein sequence ID" value="SNX34917.1"/>
    <property type="molecule type" value="Transcribed_RNA"/>
</dbReference>
<reference evidence="2" key="2">
    <citation type="submission" date="2019-05" db="EMBL/GenBank/DDBJ databases">
        <title>Unravelling the molecular evolution of spider venoms.</title>
        <authorList>
            <person name="Pineda S."/>
        </authorList>
    </citation>
    <scope>NUCLEOTIDE SEQUENCE</scope>
</reference>
<keyword evidence="1" id="KW-0732">Signal</keyword>
<protein>
    <submittedName>
        <fullName evidence="2">U111-Liphistoxin-Lth1a_1</fullName>
    </submittedName>
</protein>
<organism evidence="2">
    <name type="scientific">Liphistius thaleban</name>
    <dbReference type="NCBI Taxonomy" id="1905330"/>
    <lineage>
        <taxon>Eukaryota</taxon>
        <taxon>Metazoa</taxon>
        <taxon>Ecdysozoa</taxon>
        <taxon>Arthropoda</taxon>
        <taxon>Chelicerata</taxon>
        <taxon>Arachnida</taxon>
        <taxon>Araneae</taxon>
        <taxon>Mesothelae</taxon>
        <taxon>Liphistiidae</taxon>
        <taxon>Liphistius</taxon>
    </lineage>
</organism>
<dbReference type="AlphaFoldDB" id="A0A4Q8K6D2"/>
<sequence length="61" mass="6871">MSRYFAVFMILSIITSGHKPNNGKQTYIMILPPPNFTVGTLQSGRNCYPDICHTQVRPSDL</sequence>
<feature type="chain" id="PRO_5036120151" evidence="1">
    <location>
        <begin position="18"/>
        <end position="61"/>
    </location>
</feature>
<evidence type="ECO:0000256" key="1">
    <source>
        <dbReference type="SAM" id="SignalP"/>
    </source>
</evidence>
<proteinExistence type="predicted"/>
<reference evidence="2" key="1">
    <citation type="submission" date="2017-05" db="EMBL/GenBank/DDBJ databases">
        <authorList>
            <person name="QRISCLOUD D."/>
        </authorList>
    </citation>
    <scope>NUCLEOTIDE SEQUENCE</scope>
</reference>
<dbReference type="EMBL" id="HAHM01000206">
    <property type="protein sequence ID" value="SNX34926.1"/>
    <property type="molecule type" value="Transcribed_RNA"/>
</dbReference>
<name>A0A4Q8K6D2_9ARAC</name>
<accession>A0A4Q8K6D2</accession>